<evidence type="ECO:0000313" key="8">
    <source>
        <dbReference type="EMBL" id="WMB27644.1"/>
    </source>
</evidence>
<dbReference type="PANTHER" id="PTHR33508:SF1">
    <property type="entry name" value="UPF0056 MEMBRANE PROTEIN YHCE"/>
    <property type="match status" value="1"/>
</dbReference>
<sequence>MLTKFILSFMAFFAMMNPLSNLPAYMALVAGDDKLISKKIARKSLLIAFTIVVVVTLSGHFIFTLFGITIDALRIAGGILVGLTGYHMINGVHSPAAKHIEPTSISDPLDVAISPLAMPLFAGPGTIATAIILSHGSWEHQLITILSFLLLCLLTYLLLLSADRIATFLGKNMMGIITRLMGLILTTIGVQMFVLGIQGAFK</sequence>
<gene>
    <name evidence="8" type="ORF">N1496_05830</name>
</gene>
<reference evidence="9" key="1">
    <citation type="submission" date="2022-10" db="EMBL/GenBank/DDBJ databases">
        <title>Streptococcus didelphis as causative of fatal infections in opossums (Didelphis albiventris).</title>
        <authorList>
            <person name="Breyer G.M."/>
            <person name="Da Silva M.E.R.J."/>
            <person name="Siqueira F.M."/>
        </authorList>
    </citation>
    <scope>NUCLEOTIDE SEQUENCE [LARGE SCALE GENOMIC DNA]</scope>
    <source>
        <strain evidence="9">LBVP101/21</strain>
    </source>
</reference>
<keyword evidence="3" id="KW-1003">Cell membrane</keyword>
<keyword evidence="5 7" id="KW-1133">Transmembrane helix</keyword>
<feature type="transmembrane region" description="Helical" evidence="7">
    <location>
        <begin position="72"/>
        <end position="89"/>
    </location>
</feature>
<dbReference type="PANTHER" id="PTHR33508">
    <property type="entry name" value="UPF0056 MEMBRANE PROTEIN YHCE"/>
    <property type="match status" value="1"/>
</dbReference>
<dbReference type="Proteomes" id="UP001238096">
    <property type="component" value="Chromosome"/>
</dbReference>
<dbReference type="InterPro" id="IPR002771">
    <property type="entry name" value="Multi_antbiot-R_MarC"/>
</dbReference>
<keyword evidence="6 7" id="KW-0472">Membrane</keyword>
<dbReference type="Pfam" id="PF01914">
    <property type="entry name" value="MarC"/>
    <property type="match status" value="1"/>
</dbReference>
<feature type="transmembrane region" description="Helical" evidence="7">
    <location>
        <begin position="45"/>
        <end position="66"/>
    </location>
</feature>
<evidence type="ECO:0000256" key="2">
    <source>
        <dbReference type="ARBA" id="ARBA00009784"/>
    </source>
</evidence>
<evidence type="ECO:0000256" key="7">
    <source>
        <dbReference type="RuleBase" id="RU362048"/>
    </source>
</evidence>
<feature type="transmembrane region" description="Helical" evidence="7">
    <location>
        <begin position="6"/>
        <end position="24"/>
    </location>
</feature>
<dbReference type="RefSeq" id="WP_018366477.1">
    <property type="nucleotide sequence ID" value="NZ_CP110509.1"/>
</dbReference>
<evidence type="ECO:0000256" key="1">
    <source>
        <dbReference type="ARBA" id="ARBA00004651"/>
    </source>
</evidence>
<dbReference type="NCBIfam" id="TIGR00427">
    <property type="entry name" value="NAAT family transporter"/>
    <property type="match status" value="1"/>
</dbReference>
<name>A0ABY9LFI3_9STRE</name>
<evidence type="ECO:0000313" key="9">
    <source>
        <dbReference type="Proteomes" id="UP001238096"/>
    </source>
</evidence>
<comment type="subcellular location">
    <subcellularLocation>
        <location evidence="1 7">Cell membrane</location>
        <topology evidence="1 7">Multi-pass membrane protein</topology>
    </subcellularLocation>
</comment>
<feature type="transmembrane region" description="Helical" evidence="7">
    <location>
        <begin position="140"/>
        <end position="159"/>
    </location>
</feature>
<keyword evidence="9" id="KW-1185">Reference proteome</keyword>
<protein>
    <recommendedName>
        <fullName evidence="7">UPF0056 membrane protein</fullName>
    </recommendedName>
</protein>
<evidence type="ECO:0000256" key="3">
    <source>
        <dbReference type="ARBA" id="ARBA00022475"/>
    </source>
</evidence>
<feature type="transmembrane region" description="Helical" evidence="7">
    <location>
        <begin position="109"/>
        <end position="134"/>
    </location>
</feature>
<keyword evidence="4 7" id="KW-0812">Transmembrane</keyword>
<feature type="transmembrane region" description="Helical" evidence="7">
    <location>
        <begin position="180"/>
        <end position="201"/>
    </location>
</feature>
<dbReference type="EMBL" id="CP110509">
    <property type="protein sequence ID" value="WMB27644.1"/>
    <property type="molecule type" value="Genomic_DNA"/>
</dbReference>
<proteinExistence type="inferred from homology"/>
<accession>A0ABY9LFI3</accession>
<organism evidence="8 9">
    <name type="scientific">Streptococcus didelphis</name>
    <dbReference type="NCBI Taxonomy" id="102886"/>
    <lineage>
        <taxon>Bacteria</taxon>
        <taxon>Bacillati</taxon>
        <taxon>Bacillota</taxon>
        <taxon>Bacilli</taxon>
        <taxon>Lactobacillales</taxon>
        <taxon>Streptococcaceae</taxon>
        <taxon>Streptococcus</taxon>
    </lineage>
</organism>
<comment type="similarity">
    <text evidence="2 7">Belongs to the UPF0056 (MarC) family.</text>
</comment>
<evidence type="ECO:0000256" key="4">
    <source>
        <dbReference type="ARBA" id="ARBA00022692"/>
    </source>
</evidence>
<evidence type="ECO:0000256" key="5">
    <source>
        <dbReference type="ARBA" id="ARBA00022989"/>
    </source>
</evidence>
<evidence type="ECO:0000256" key="6">
    <source>
        <dbReference type="ARBA" id="ARBA00023136"/>
    </source>
</evidence>